<proteinExistence type="predicted"/>
<organism evidence="3 4">
    <name type="scientific">Biomphalaria glabrata</name>
    <name type="common">Bloodfluke planorb</name>
    <name type="synonym">Freshwater snail</name>
    <dbReference type="NCBI Taxonomy" id="6526"/>
    <lineage>
        <taxon>Eukaryota</taxon>
        <taxon>Metazoa</taxon>
        <taxon>Spiralia</taxon>
        <taxon>Lophotrochozoa</taxon>
        <taxon>Mollusca</taxon>
        <taxon>Gastropoda</taxon>
        <taxon>Heterobranchia</taxon>
        <taxon>Euthyneura</taxon>
        <taxon>Panpulmonata</taxon>
        <taxon>Hygrophila</taxon>
        <taxon>Lymnaeoidea</taxon>
        <taxon>Planorbidae</taxon>
        <taxon>Biomphalaria</taxon>
    </lineage>
</organism>
<dbReference type="AlphaFoldDB" id="A0A9W3A5J7"/>
<dbReference type="Proteomes" id="UP001165740">
    <property type="component" value="Chromosome 4"/>
</dbReference>
<keyword evidence="2" id="KW-0472">Membrane</keyword>
<keyword evidence="3" id="KW-1185">Reference proteome</keyword>
<feature type="region of interest" description="Disordered" evidence="1">
    <location>
        <begin position="98"/>
        <end position="118"/>
    </location>
</feature>
<dbReference type="InterPro" id="IPR042351">
    <property type="entry name" value="C3orf18-like"/>
</dbReference>
<dbReference type="OrthoDB" id="6381603at2759"/>
<keyword evidence="2" id="KW-0812">Transmembrane</keyword>
<dbReference type="PANTHER" id="PTHR15868:SF0">
    <property type="entry name" value="SIMILAR TO RIKEN CDNA 6430571L13 GENE_ SIMILAR TO G20 PROTEIN"/>
    <property type="match status" value="1"/>
</dbReference>
<sequence>MSWRDTQMTESYLNTTETVLAVNQEHDGSSNSNVLLIILLPITALICVAVVIGVIVWMLKRSRMDKLRHHLMPLYSFEPSDSSQDWETDLLTQEIRLRNSTSPPSSPILKLNTMHSEL</sequence>
<dbReference type="OMA" id="NPEFHEP"/>
<dbReference type="PANTHER" id="PTHR15868">
    <property type="entry name" value="SIMILAR TO RIKEN CDNA 6430571L13 GENE, SIMILAR TO G20 PROTEIN"/>
    <property type="match status" value="1"/>
</dbReference>
<accession>A0A9W3A5J7</accession>
<evidence type="ECO:0000313" key="3">
    <source>
        <dbReference type="Proteomes" id="UP001165740"/>
    </source>
</evidence>
<evidence type="ECO:0000256" key="2">
    <source>
        <dbReference type="SAM" id="Phobius"/>
    </source>
</evidence>
<evidence type="ECO:0000256" key="1">
    <source>
        <dbReference type="SAM" id="MobiDB-lite"/>
    </source>
</evidence>
<gene>
    <name evidence="4" type="primary">LOC106053417</name>
</gene>
<dbReference type="RefSeq" id="XP_055882546.1">
    <property type="nucleotide sequence ID" value="XM_056026571.1"/>
</dbReference>
<dbReference type="GeneID" id="106053417"/>
<reference evidence="4" key="1">
    <citation type="submission" date="2025-08" db="UniProtKB">
        <authorList>
            <consortium name="RefSeq"/>
        </authorList>
    </citation>
    <scope>IDENTIFICATION</scope>
</reference>
<protein>
    <submittedName>
        <fullName evidence="4">Small integral membrane protein 29-like</fullName>
    </submittedName>
</protein>
<keyword evidence="2" id="KW-1133">Transmembrane helix</keyword>
<name>A0A9W3A5J7_BIOGL</name>
<feature type="transmembrane region" description="Helical" evidence="2">
    <location>
        <begin position="34"/>
        <end position="59"/>
    </location>
</feature>
<evidence type="ECO:0000313" key="4">
    <source>
        <dbReference type="RefSeq" id="XP_055882546.1"/>
    </source>
</evidence>